<dbReference type="InterPro" id="IPR041454">
    <property type="entry name" value="BsuBI/PstI_N"/>
</dbReference>
<dbReference type="RefSeq" id="WP_280655629.1">
    <property type="nucleotide sequence ID" value="NZ_JANQDH010000098.1"/>
</dbReference>
<organism evidence="3 4">
    <name type="scientific">Chrysosporum bergii ANA360D</name>
    <dbReference type="NCBI Taxonomy" id="617107"/>
    <lineage>
        <taxon>Bacteria</taxon>
        <taxon>Bacillati</taxon>
        <taxon>Cyanobacteriota</taxon>
        <taxon>Cyanophyceae</taxon>
        <taxon>Nostocales</taxon>
        <taxon>Nodulariaceae</taxon>
        <taxon>Chrysosporum</taxon>
    </lineage>
</organism>
<feature type="domain" description="BsuBI/PstI restriction endonuclease" evidence="1">
    <location>
        <begin position="164"/>
        <end position="317"/>
    </location>
</feature>
<sequence>MPDNANAPDYILVLEKIEQAKAVLKDIGLPAAQQNERSALTLLALLYLKVNIPWSLATNPLLGITPIMEFIANYYNKTYAPNSRETIRRQTIHQFLEAGFVISNPDQPSRPTNSPKTVYQIESSALKLFRKYQTNYWSQNLITYLTTVETLKSRYAQERYMQRIPVIVTPGQTISLSPGGQNILIEKIINDFCALFTPSGKLLYIGDTGDKWGYFDSQSLESLGVTIETHGKMPDVVVHFVEKNWLVVIEATTSHGPINPKRRNELETIFANSTAGLVLVTAFERRSDMARYINEIAWETEVWVAEAPTHIIHFNGQRFLGPY</sequence>
<accession>A0AA43KD85</accession>
<dbReference type="InterPro" id="IPR009528">
    <property type="entry name" value="Restrct_endonuc_II_BsuBI_C"/>
</dbReference>
<dbReference type="Gene3D" id="3.40.1350.80">
    <property type="match status" value="1"/>
</dbReference>
<dbReference type="AlphaFoldDB" id="A0AA43KD85"/>
<dbReference type="EMBL" id="JANQDH010000098">
    <property type="protein sequence ID" value="MDH6061663.1"/>
    <property type="molecule type" value="Genomic_DNA"/>
</dbReference>
<feature type="domain" description="BsuBI/PstI restriction endonuclease HTH" evidence="2">
    <location>
        <begin position="15"/>
        <end position="152"/>
    </location>
</feature>
<dbReference type="GO" id="GO:0009307">
    <property type="term" value="P:DNA restriction-modification system"/>
    <property type="evidence" value="ECO:0007669"/>
    <property type="project" value="InterPro"/>
</dbReference>
<dbReference type="Proteomes" id="UP001159387">
    <property type="component" value="Unassembled WGS sequence"/>
</dbReference>
<dbReference type="GO" id="GO:0003677">
    <property type="term" value="F:DNA binding"/>
    <property type="evidence" value="ECO:0007669"/>
    <property type="project" value="InterPro"/>
</dbReference>
<dbReference type="InterPro" id="IPR041963">
    <property type="entry name" value="BsuBI/PstI_C_sf"/>
</dbReference>
<dbReference type="InterPro" id="IPR041962">
    <property type="entry name" value="BsuBI/PstI_N_sf"/>
</dbReference>
<proteinExistence type="predicted"/>
<dbReference type="GO" id="GO:0000287">
    <property type="term" value="F:magnesium ion binding"/>
    <property type="evidence" value="ECO:0007669"/>
    <property type="project" value="InterPro"/>
</dbReference>
<dbReference type="Pfam" id="PF06616">
    <property type="entry name" value="BsuBI_PstI_RE"/>
    <property type="match status" value="1"/>
</dbReference>
<evidence type="ECO:0000313" key="3">
    <source>
        <dbReference type="EMBL" id="MDH6061663.1"/>
    </source>
</evidence>
<reference evidence="3 4" key="1">
    <citation type="journal article" date="2023" name="J. Phycol.">
        <title>Chrysosporum ovalisporum is synonymous with the true-branching cyanobacterium Umezakia natans (Nostocales/Aphanizomenonaceae).</title>
        <authorList>
            <person name="McGregor G.B."/>
            <person name="Sendall B.C."/>
            <person name="Niiyama Y."/>
            <person name="Tuji A."/>
            <person name="Willis A."/>
        </authorList>
    </citation>
    <scope>NUCLEOTIDE SEQUENCE [LARGE SCALE GENOMIC DNA]</scope>
    <source>
        <strain evidence="3 4">ANA360D</strain>
    </source>
</reference>
<gene>
    <name evidence="3" type="ORF">NWP17_14685</name>
</gene>
<dbReference type="GO" id="GO:0009036">
    <property type="term" value="F:type II site-specific deoxyribonuclease activity"/>
    <property type="evidence" value="ECO:0007669"/>
    <property type="project" value="InterPro"/>
</dbReference>
<dbReference type="Gene3D" id="1.10.10.1820">
    <property type="entry name" value="BsuBI/PstI restriction endonuclease-like"/>
    <property type="match status" value="1"/>
</dbReference>
<protein>
    <recommendedName>
        <fullName evidence="5">Restriction endonuclease</fullName>
    </recommendedName>
</protein>
<name>A0AA43KD85_9CYAN</name>
<evidence type="ECO:0000313" key="4">
    <source>
        <dbReference type="Proteomes" id="UP001159387"/>
    </source>
</evidence>
<evidence type="ECO:0000259" key="2">
    <source>
        <dbReference type="Pfam" id="PF17728"/>
    </source>
</evidence>
<evidence type="ECO:0008006" key="5">
    <source>
        <dbReference type="Google" id="ProtNLM"/>
    </source>
</evidence>
<comment type="caution">
    <text evidence="3">The sequence shown here is derived from an EMBL/GenBank/DDBJ whole genome shotgun (WGS) entry which is preliminary data.</text>
</comment>
<evidence type="ECO:0000259" key="1">
    <source>
        <dbReference type="Pfam" id="PF06616"/>
    </source>
</evidence>
<keyword evidence="4" id="KW-1185">Reference proteome</keyword>
<dbReference type="Pfam" id="PF17728">
    <property type="entry name" value="BsuBI_PstI_RE_N"/>
    <property type="match status" value="1"/>
</dbReference>